<dbReference type="Gene3D" id="2.40.128.20">
    <property type="match status" value="1"/>
</dbReference>
<evidence type="ECO:0000256" key="11">
    <source>
        <dbReference type="PIRSR" id="PIRSR036893-51"/>
    </source>
</evidence>
<sequence length="180" mass="19980">MFSLAIATIVLFAVSSISHAGKCPTVPTQKDFDASKYLGLWYEAYRNTIIFELGSKCVNATYTAKDDGSVGVWNQAINMFGKYSSIKGSARVKNAMEPAALEVKFDNQNQVGSYNVIATDYENYSLVYSCKNIPVVGKWQFIWFLSRTKTLAPSIVDNLNKILSNYGIKSNSISQTHQNC</sequence>
<dbReference type="PRINTS" id="PR01273">
    <property type="entry name" value="INVTBRTCOLOR"/>
</dbReference>
<comment type="similarity">
    <text evidence="2 10">Belongs to the calycin superfamily. Lipocalin family.</text>
</comment>
<evidence type="ECO:0000313" key="16">
    <source>
        <dbReference type="EMBL" id="CAF4283659.1"/>
    </source>
</evidence>
<evidence type="ECO:0000256" key="1">
    <source>
        <dbReference type="ARBA" id="ARBA00004613"/>
    </source>
</evidence>
<dbReference type="PROSITE" id="PS00213">
    <property type="entry name" value="LIPOCALIN"/>
    <property type="match status" value="1"/>
</dbReference>
<evidence type="ECO:0000256" key="8">
    <source>
        <dbReference type="ARBA" id="ARBA00023157"/>
    </source>
</evidence>
<dbReference type="OrthoDB" id="565904at2759"/>
<dbReference type="Proteomes" id="UP000663825">
    <property type="component" value="Unassembled WGS sequence"/>
</dbReference>
<dbReference type="InterPro" id="IPR012674">
    <property type="entry name" value="Calycin"/>
</dbReference>
<reference evidence="15" key="1">
    <citation type="submission" date="2021-02" db="EMBL/GenBank/DDBJ databases">
        <authorList>
            <person name="Nowell W R."/>
        </authorList>
    </citation>
    <scope>NUCLEOTIDE SEQUENCE</scope>
</reference>
<dbReference type="EMBL" id="CAJNYT010000043">
    <property type="protein sequence ID" value="CAF3313436.1"/>
    <property type="molecule type" value="Genomic_DNA"/>
</dbReference>
<dbReference type="PIRSF" id="PIRSF036893">
    <property type="entry name" value="Lipocalin_ApoD"/>
    <property type="match status" value="1"/>
</dbReference>
<dbReference type="EMBL" id="CAJNXB010000020">
    <property type="protein sequence ID" value="CAF2986863.1"/>
    <property type="molecule type" value="Genomic_DNA"/>
</dbReference>
<dbReference type="GO" id="GO:0006629">
    <property type="term" value="P:lipid metabolic process"/>
    <property type="evidence" value="ECO:0007669"/>
    <property type="project" value="TreeGrafter"/>
</dbReference>
<evidence type="ECO:0000256" key="3">
    <source>
        <dbReference type="ARBA" id="ARBA00019890"/>
    </source>
</evidence>
<evidence type="ECO:0000256" key="5">
    <source>
        <dbReference type="ARBA" id="ARBA00022525"/>
    </source>
</evidence>
<dbReference type="Pfam" id="PF08212">
    <property type="entry name" value="Lipocalin_2"/>
    <property type="match status" value="1"/>
</dbReference>
<keyword evidence="4" id="KW-0813">Transport</keyword>
<keyword evidence="20" id="KW-1185">Reference proteome</keyword>
<dbReference type="InterPro" id="IPR022271">
    <property type="entry name" value="Lipocalin_ApoD"/>
</dbReference>
<evidence type="ECO:0000256" key="4">
    <source>
        <dbReference type="ARBA" id="ARBA00022448"/>
    </source>
</evidence>
<dbReference type="SUPFAM" id="SSF50814">
    <property type="entry name" value="Lipocalins"/>
    <property type="match status" value="1"/>
</dbReference>
<keyword evidence="5" id="KW-0964">Secreted</keyword>
<dbReference type="GO" id="GO:0005737">
    <property type="term" value="C:cytoplasm"/>
    <property type="evidence" value="ECO:0007669"/>
    <property type="project" value="TreeGrafter"/>
</dbReference>
<keyword evidence="9" id="KW-0325">Glycoprotein</keyword>
<evidence type="ECO:0000313" key="14">
    <source>
        <dbReference type="EMBL" id="CAF3183424.1"/>
    </source>
</evidence>
<dbReference type="InterPro" id="IPR003057">
    <property type="entry name" value="Invtbrt_color"/>
</dbReference>
<keyword evidence="7" id="KW-0446">Lipid-binding</keyword>
<evidence type="ECO:0000313" key="17">
    <source>
        <dbReference type="EMBL" id="CAF4427577.1"/>
    </source>
</evidence>
<dbReference type="FunFam" id="2.40.128.20:FF:000003">
    <property type="entry name" value="Apolipoprotein D"/>
    <property type="match status" value="1"/>
</dbReference>
<organism evidence="15 19">
    <name type="scientific">Rotaria socialis</name>
    <dbReference type="NCBI Taxonomy" id="392032"/>
    <lineage>
        <taxon>Eukaryota</taxon>
        <taxon>Metazoa</taxon>
        <taxon>Spiralia</taxon>
        <taxon>Gnathifera</taxon>
        <taxon>Rotifera</taxon>
        <taxon>Eurotatoria</taxon>
        <taxon>Bdelloidea</taxon>
        <taxon>Philodinida</taxon>
        <taxon>Philodinidae</taxon>
        <taxon>Rotaria</taxon>
    </lineage>
</organism>
<dbReference type="Proteomes" id="UP000663833">
    <property type="component" value="Unassembled WGS sequence"/>
</dbReference>
<dbReference type="InterPro" id="IPR022272">
    <property type="entry name" value="Lipocalin_CS"/>
</dbReference>
<dbReference type="Proteomes" id="UP000663851">
    <property type="component" value="Unassembled WGS sequence"/>
</dbReference>
<evidence type="ECO:0000256" key="10">
    <source>
        <dbReference type="PIRNR" id="PIRNR036893"/>
    </source>
</evidence>
<dbReference type="EMBL" id="CAJOBO010002046">
    <property type="protein sequence ID" value="CAF4427577.1"/>
    <property type="molecule type" value="Genomic_DNA"/>
</dbReference>
<protein>
    <recommendedName>
        <fullName evidence="3">Apolipoprotein D</fullName>
    </recommendedName>
</protein>
<dbReference type="Proteomes" id="UP000663873">
    <property type="component" value="Unassembled WGS sequence"/>
</dbReference>
<comment type="caution">
    <text evidence="15">The sequence shown here is derived from an EMBL/GenBank/DDBJ whole genome shotgun (WGS) entry which is preliminary data.</text>
</comment>
<keyword evidence="8" id="KW-1015">Disulfide bond</keyword>
<evidence type="ECO:0000256" key="7">
    <source>
        <dbReference type="ARBA" id="ARBA00023121"/>
    </source>
</evidence>
<name>A0A817TNC0_9BILA</name>
<dbReference type="Proteomes" id="UP000663848">
    <property type="component" value="Unassembled WGS sequence"/>
</dbReference>
<evidence type="ECO:0000256" key="9">
    <source>
        <dbReference type="ARBA" id="ARBA00023180"/>
    </source>
</evidence>
<dbReference type="GO" id="GO:0031409">
    <property type="term" value="F:pigment binding"/>
    <property type="evidence" value="ECO:0007669"/>
    <property type="project" value="InterPro"/>
</dbReference>
<dbReference type="AlphaFoldDB" id="A0A817TNC0"/>
<accession>A0A817TNC0</accession>
<keyword evidence="6 10" id="KW-0732">Signal</keyword>
<evidence type="ECO:0000256" key="6">
    <source>
        <dbReference type="ARBA" id="ARBA00022729"/>
    </source>
</evidence>
<feature type="domain" description="Lipocalin/cytosolic fatty-acid binding" evidence="12">
    <location>
        <begin position="33"/>
        <end position="177"/>
    </location>
</feature>
<feature type="chain" id="PRO_5044049547" description="Apolipoprotein D" evidence="10">
    <location>
        <begin position="21"/>
        <end position="180"/>
    </location>
</feature>
<dbReference type="EMBL" id="CAJOBR010001052">
    <property type="protein sequence ID" value="CAF4572950.1"/>
    <property type="molecule type" value="Genomic_DNA"/>
</dbReference>
<evidence type="ECO:0000256" key="2">
    <source>
        <dbReference type="ARBA" id="ARBA00006889"/>
    </source>
</evidence>
<dbReference type="EMBL" id="CAJNYD010000025">
    <property type="protein sequence ID" value="CAF3183424.1"/>
    <property type="molecule type" value="Genomic_DNA"/>
</dbReference>
<dbReference type="CDD" id="cd19437">
    <property type="entry name" value="lipocalin_apoD-like"/>
    <property type="match status" value="1"/>
</dbReference>
<evidence type="ECO:0000313" key="13">
    <source>
        <dbReference type="EMBL" id="CAF2986863.1"/>
    </source>
</evidence>
<dbReference type="EMBL" id="CAJOBP010001425">
    <property type="protein sequence ID" value="CAF4283659.1"/>
    <property type="molecule type" value="Genomic_DNA"/>
</dbReference>
<evidence type="ECO:0000259" key="12">
    <source>
        <dbReference type="Pfam" id="PF08212"/>
    </source>
</evidence>
<feature type="binding site" evidence="11">
    <location>
        <position position="108"/>
    </location>
    <ligand>
        <name>substrate</name>
    </ligand>
</feature>
<dbReference type="GO" id="GO:0005576">
    <property type="term" value="C:extracellular region"/>
    <property type="evidence" value="ECO:0007669"/>
    <property type="project" value="UniProtKB-SubCell"/>
</dbReference>
<dbReference type="PANTHER" id="PTHR10612">
    <property type="entry name" value="APOLIPOPROTEIN D"/>
    <property type="match status" value="1"/>
</dbReference>
<dbReference type="PANTHER" id="PTHR10612:SF34">
    <property type="entry name" value="APOLIPOPROTEIN D"/>
    <property type="match status" value="1"/>
</dbReference>
<dbReference type="GO" id="GO:0008289">
    <property type="term" value="F:lipid binding"/>
    <property type="evidence" value="ECO:0007669"/>
    <property type="project" value="UniProtKB-KW"/>
</dbReference>
<dbReference type="Proteomes" id="UP000663872">
    <property type="component" value="Unassembled WGS sequence"/>
</dbReference>
<dbReference type="InterPro" id="IPR000566">
    <property type="entry name" value="Lipocln_cytosolic_FA-bd_dom"/>
</dbReference>
<proteinExistence type="inferred from homology"/>
<dbReference type="GO" id="GO:0000302">
    <property type="term" value="P:response to reactive oxygen species"/>
    <property type="evidence" value="ECO:0007669"/>
    <property type="project" value="TreeGrafter"/>
</dbReference>
<gene>
    <name evidence="15" type="ORF">GRG538_LOCUS1717</name>
    <name evidence="17" type="ORF">HFQ381_LOCUS22079</name>
    <name evidence="14" type="ORF">LUA448_LOCUS1106</name>
    <name evidence="18" type="ORF">QYT958_LOCUS9756</name>
    <name evidence="13" type="ORF">TIS948_LOCUS758</name>
    <name evidence="16" type="ORF">UJA718_LOCUS11556</name>
</gene>
<comment type="subcellular location">
    <subcellularLocation>
        <location evidence="1">Secreted</location>
    </subcellularLocation>
</comment>
<evidence type="ECO:0000313" key="19">
    <source>
        <dbReference type="Proteomes" id="UP000663872"/>
    </source>
</evidence>
<evidence type="ECO:0000313" key="20">
    <source>
        <dbReference type="Proteomes" id="UP000663873"/>
    </source>
</evidence>
<feature type="signal peptide" evidence="10">
    <location>
        <begin position="1"/>
        <end position="20"/>
    </location>
</feature>
<evidence type="ECO:0000313" key="18">
    <source>
        <dbReference type="EMBL" id="CAF4572950.1"/>
    </source>
</evidence>
<evidence type="ECO:0000313" key="15">
    <source>
        <dbReference type="EMBL" id="CAF3313436.1"/>
    </source>
</evidence>